<feature type="region of interest" description="Disordered" evidence="1">
    <location>
        <begin position="115"/>
        <end position="165"/>
    </location>
</feature>
<gene>
    <name evidence="3" type="ORF">DBRI1063_LOCUS18874</name>
</gene>
<dbReference type="GO" id="GO:0016787">
    <property type="term" value="F:hydrolase activity"/>
    <property type="evidence" value="ECO:0007669"/>
    <property type="project" value="InterPro"/>
</dbReference>
<name>A0A7S1ZPN4_9STRA</name>
<evidence type="ECO:0000313" key="3">
    <source>
        <dbReference type="EMBL" id="CAD9345487.1"/>
    </source>
</evidence>
<dbReference type="InterPro" id="IPR029058">
    <property type="entry name" value="AB_hydrolase_fold"/>
</dbReference>
<dbReference type="Pfam" id="PF02230">
    <property type="entry name" value="Abhydrolase_2"/>
    <property type="match status" value="1"/>
</dbReference>
<dbReference type="SUPFAM" id="SSF53474">
    <property type="entry name" value="alpha/beta-Hydrolases"/>
    <property type="match status" value="1"/>
</dbReference>
<accession>A0A7S1ZPN4</accession>
<dbReference type="EMBL" id="HBGN01029279">
    <property type="protein sequence ID" value="CAD9345487.1"/>
    <property type="molecule type" value="Transcribed_RNA"/>
</dbReference>
<feature type="compositionally biased region" description="Low complexity" evidence="1">
    <location>
        <begin position="132"/>
        <end position="144"/>
    </location>
</feature>
<evidence type="ECO:0000256" key="1">
    <source>
        <dbReference type="SAM" id="MobiDB-lite"/>
    </source>
</evidence>
<feature type="domain" description="Phospholipase/carboxylesterase/thioesterase" evidence="2">
    <location>
        <begin position="321"/>
        <end position="430"/>
    </location>
</feature>
<dbReference type="AlphaFoldDB" id="A0A7S1ZPN4"/>
<proteinExistence type="predicted"/>
<organism evidence="3">
    <name type="scientific">Ditylum brightwellii</name>
    <dbReference type="NCBI Taxonomy" id="49249"/>
    <lineage>
        <taxon>Eukaryota</taxon>
        <taxon>Sar</taxon>
        <taxon>Stramenopiles</taxon>
        <taxon>Ochrophyta</taxon>
        <taxon>Bacillariophyta</taxon>
        <taxon>Mediophyceae</taxon>
        <taxon>Lithodesmiophycidae</taxon>
        <taxon>Lithodesmiales</taxon>
        <taxon>Lithodesmiaceae</taxon>
        <taxon>Ditylum</taxon>
    </lineage>
</organism>
<dbReference type="Gene3D" id="3.40.50.1820">
    <property type="entry name" value="alpha/beta hydrolase"/>
    <property type="match status" value="1"/>
</dbReference>
<reference evidence="3" key="1">
    <citation type="submission" date="2021-01" db="EMBL/GenBank/DDBJ databases">
        <authorList>
            <person name="Corre E."/>
            <person name="Pelletier E."/>
            <person name="Niang G."/>
            <person name="Scheremetjew M."/>
            <person name="Finn R."/>
            <person name="Kale V."/>
            <person name="Holt S."/>
            <person name="Cochrane G."/>
            <person name="Meng A."/>
            <person name="Brown T."/>
            <person name="Cohen L."/>
        </authorList>
    </citation>
    <scope>NUCLEOTIDE SEQUENCE</scope>
    <source>
        <strain evidence="3">Pop2</strain>
    </source>
</reference>
<evidence type="ECO:0000259" key="2">
    <source>
        <dbReference type="Pfam" id="PF02230"/>
    </source>
</evidence>
<feature type="compositionally biased region" description="Basic and acidic residues" evidence="1">
    <location>
        <begin position="145"/>
        <end position="156"/>
    </location>
</feature>
<dbReference type="InterPro" id="IPR003140">
    <property type="entry name" value="PLipase/COase/thioEstase"/>
</dbReference>
<sequence>MSNIFFPSVLYVSYSAAAATTTTYHSLKRCNHEKNKQQRRKRHVIQQLFPTMIIQFSIIMAVTKTTLASSSSWGNVMHSSCTYHNIKTSSRSSLSSSLFAFASYSKRQLTQQRRHSWAMTSGCSESMHNHHPSSSSSTPASEAAQLKKDKYDRSEHIGSSNSMMGRRKATSTFALASLIATSTLSPSSASAMPTTTTTDTTQKQEALTNNNPLQIITDPNTYSSLVYIPPPSNNRSSKEPLPVIFYLHGAGQNKLPITNLANPTGEHGGLLPSLIASKSNEVPSSLLENFIVVCPYAQDKRSFYEEPRSKLLSFMEWFMTDGIKQAQQTRDDENKSSSSSTPPIEINRNKLFLFGFSDGATVSIELLTTRKFAGAIIAAYGYSGGVLPARALERLQRIPLWVFHCKEDVIFDVKFSDLLVQSLRKVNGENGEELIRYTRYDRDQEGFTGRVKGHSVGITASKKKEVYDWLLSL</sequence>
<protein>
    <recommendedName>
        <fullName evidence="2">Phospholipase/carboxylesterase/thioesterase domain-containing protein</fullName>
    </recommendedName>
</protein>